<evidence type="ECO:0000259" key="3">
    <source>
        <dbReference type="Pfam" id="PF05368"/>
    </source>
</evidence>
<evidence type="ECO:0000256" key="2">
    <source>
        <dbReference type="ARBA" id="ARBA00022857"/>
    </source>
</evidence>
<dbReference type="InterPro" id="IPR036291">
    <property type="entry name" value="NAD(P)-bd_dom_sf"/>
</dbReference>
<sequence length="293" mass="32379">MSKPVIVVFGATGKTGSGMVNAILADGAFQARAVTRNPDSESGKALAAKGVEVVKADLNEPEAVLKAVEGAYGVFGVTDFWSAFMAEEQQGKNMVDAAKKAGIQHFVWATLDHNEEWATPHFETKARVNDYLIASGVPRTSLYTAFFAENINSPFFNVKRNESGTVVVDVPFKTDGNTPVIAASDIGRWAYVAFKNPKEWIGKDLKMATEWITVRQIAKLISDEIGEPVEIKEVDEAKWQATRSKQFEEVWLNMQTFYTAGPDYRDVELTNRLLPDAKTVKSLIHTWGKSVIQ</sequence>
<dbReference type="AlphaFoldDB" id="A0A0C3BMN6"/>
<dbReference type="Gene3D" id="3.90.25.10">
    <property type="entry name" value="UDP-galactose 4-epimerase, domain 1"/>
    <property type="match status" value="1"/>
</dbReference>
<dbReference type="STRING" id="933852.A0A0C3BMN6"/>
<dbReference type="SUPFAM" id="SSF51735">
    <property type="entry name" value="NAD(P)-binding Rossmann-fold domains"/>
    <property type="match status" value="1"/>
</dbReference>
<gene>
    <name evidence="4" type="ORF">M408DRAFT_60846</name>
</gene>
<dbReference type="EMBL" id="KN824278">
    <property type="protein sequence ID" value="KIM33369.1"/>
    <property type="molecule type" value="Genomic_DNA"/>
</dbReference>
<accession>A0A0C3BMN6</accession>
<dbReference type="GO" id="GO:0005634">
    <property type="term" value="C:nucleus"/>
    <property type="evidence" value="ECO:0007669"/>
    <property type="project" value="TreeGrafter"/>
</dbReference>
<dbReference type="CDD" id="cd05251">
    <property type="entry name" value="NmrA_like_SDR_a"/>
    <property type="match status" value="1"/>
</dbReference>
<reference evidence="4 5" key="1">
    <citation type="submission" date="2014-04" db="EMBL/GenBank/DDBJ databases">
        <authorList>
            <consortium name="DOE Joint Genome Institute"/>
            <person name="Kuo A."/>
            <person name="Zuccaro A."/>
            <person name="Kohler A."/>
            <person name="Nagy L.G."/>
            <person name="Floudas D."/>
            <person name="Copeland A."/>
            <person name="Barry K.W."/>
            <person name="Cichocki N."/>
            <person name="Veneault-Fourrey C."/>
            <person name="LaButti K."/>
            <person name="Lindquist E.A."/>
            <person name="Lipzen A."/>
            <person name="Lundell T."/>
            <person name="Morin E."/>
            <person name="Murat C."/>
            <person name="Sun H."/>
            <person name="Tunlid A."/>
            <person name="Henrissat B."/>
            <person name="Grigoriev I.V."/>
            <person name="Hibbett D.S."/>
            <person name="Martin F."/>
            <person name="Nordberg H.P."/>
            <person name="Cantor M.N."/>
            <person name="Hua S.X."/>
        </authorList>
    </citation>
    <scope>NUCLEOTIDE SEQUENCE [LARGE SCALE GENOMIC DNA]</scope>
    <source>
        <strain evidence="4 5">MAFF 305830</strain>
    </source>
</reference>
<reference evidence="5" key="2">
    <citation type="submission" date="2015-01" db="EMBL/GenBank/DDBJ databases">
        <title>Evolutionary Origins and Diversification of the Mycorrhizal Mutualists.</title>
        <authorList>
            <consortium name="DOE Joint Genome Institute"/>
            <consortium name="Mycorrhizal Genomics Consortium"/>
            <person name="Kohler A."/>
            <person name="Kuo A."/>
            <person name="Nagy L.G."/>
            <person name="Floudas D."/>
            <person name="Copeland A."/>
            <person name="Barry K.W."/>
            <person name="Cichocki N."/>
            <person name="Veneault-Fourrey C."/>
            <person name="LaButti K."/>
            <person name="Lindquist E.A."/>
            <person name="Lipzen A."/>
            <person name="Lundell T."/>
            <person name="Morin E."/>
            <person name="Murat C."/>
            <person name="Riley R."/>
            <person name="Ohm R."/>
            <person name="Sun H."/>
            <person name="Tunlid A."/>
            <person name="Henrissat B."/>
            <person name="Grigoriev I.V."/>
            <person name="Hibbett D.S."/>
            <person name="Martin F."/>
        </authorList>
    </citation>
    <scope>NUCLEOTIDE SEQUENCE [LARGE SCALE GENOMIC DNA]</scope>
    <source>
        <strain evidence="5">MAFF 305830</strain>
    </source>
</reference>
<comment type="similarity">
    <text evidence="1">Belongs to the NmrA-type oxidoreductase family.</text>
</comment>
<evidence type="ECO:0000313" key="5">
    <source>
        <dbReference type="Proteomes" id="UP000054097"/>
    </source>
</evidence>
<dbReference type="HOGENOM" id="CLU_007383_8_2_1"/>
<dbReference type="Proteomes" id="UP000054097">
    <property type="component" value="Unassembled WGS sequence"/>
</dbReference>
<dbReference type="PANTHER" id="PTHR42748">
    <property type="entry name" value="NITROGEN METABOLITE REPRESSION PROTEIN NMRA FAMILY MEMBER"/>
    <property type="match status" value="1"/>
</dbReference>
<name>A0A0C3BMN6_SERVB</name>
<dbReference type="Pfam" id="PF05368">
    <property type="entry name" value="NmrA"/>
    <property type="match status" value="1"/>
</dbReference>
<dbReference type="OrthoDB" id="419598at2759"/>
<keyword evidence="5" id="KW-1185">Reference proteome</keyword>
<organism evidence="4 5">
    <name type="scientific">Serendipita vermifera MAFF 305830</name>
    <dbReference type="NCBI Taxonomy" id="933852"/>
    <lineage>
        <taxon>Eukaryota</taxon>
        <taxon>Fungi</taxon>
        <taxon>Dikarya</taxon>
        <taxon>Basidiomycota</taxon>
        <taxon>Agaricomycotina</taxon>
        <taxon>Agaricomycetes</taxon>
        <taxon>Sebacinales</taxon>
        <taxon>Serendipitaceae</taxon>
        <taxon>Serendipita</taxon>
    </lineage>
</organism>
<keyword evidence="2" id="KW-0521">NADP</keyword>
<protein>
    <recommendedName>
        <fullName evidence="3">NmrA-like domain-containing protein</fullName>
    </recommendedName>
</protein>
<dbReference type="PANTHER" id="PTHR42748:SF7">
    <property type="entry name" value="NMRA LIKE REDOX SENSOR 1-RELATED"/>
    <property type="match status" value="1"/>
</dbReference>
<dbReference type="InterPro" id="IPR051164">
    <property type="entry name" value="NmrA-like_oxidored"/>
</dbReference>
<evidence type="ECO:0000313" key="4">
    <source>
        <dbReference type="EMBL" id="KIM33369.1"/>
    </source>
</evidence>
<feature type="domain" description="NmrA-like" evidence="3">
    <location>
        <begin position="3"/>
        <end position="238"/>
    </location>
</feature>
<dbReference type="InterPro" id="IPR008030">
    <property type="entry name" value="NmrA-like"/>
</dbReference>
<dbReference type="Gene3D" id="3.40.50.720">
    <property type="entry name" value="NAD(P)-binding Rossmann-like Domain"/>
    <property type="match status" value="1"/>
</dbReference>
<evidence type="ECO:0000256" key="1">
    <source>
        <dbReference type="ARBA" id="ARBA00006328"/>
    </source>
</evidence>
<proteinExistence type="inferred from homology"/>